<dbReference type="Gene3D" id="1.10.1790.20">
    <property type="match status" value="1"/>
</dbReference>
<dbReference type="InterPro" id="IPR045867">
    <property type="entry name" value="DNA-dir_RpoC_beta_prime"/>
</dbReference>
<evidence type="ECO:0000256" key="7">
    <source>
        <dbReference type="ARBA" id="ARBA00048552"/>
    </source>
</evidence>
<proteinExistence type="predicted"/>
<protein>
    <recommendedName>
        <fullName evidence="2">DNA-directed RNA polymerase</fullName>
        <ecNumber evidence="2">2.7.7.6</ecNumber>
    </recommendedName>
</protein>
<comment type="function">
    <text evidence="1">DNA-dependent RNA polymerase catalyzes the transcription of DNA into RNA using the four ribonucleoside triphosphates as substrates.</text>
</comment>
<dbReference type="EC" id="2.7.7.6" evidence="2"/>
<dbReference type="SUPFAM" id="SSF64484">
    <property type="entry name" value="beta and beta-prime subunits of DNA dependent RNA-polymerase"/>
    <property type="match status" value="1"/>
</dbReference>
<evidence type="ECO:0000256" key="3">
    <source>
        <dbReference type="ARBA" id="ARBA00022478"/>
    </source>
</evidence>
<accession>A0A5C1H801</accession>
<dbReference type="AlphaFoldDB" id="A0A5C1H801"/>
<dbReference type="PANTHER" id="PTHR19376:SF54">
    <property type="entry name" value="DNA-DIRECTED RNA POLYMERASE SUBUNIT BETA"/>
    <property type="match status" value="1"/>
</dbReference>
<dbReference type="Gene3D" id="1.10.150.390">
    <property type="match status" value="1"/>
</dbReference>
<evidence type="ECO:0000256" key="2">
    <source>
        <dbReference type="ARBA" id="ARBA00012418"/>
    </source>
</evidence>
<keyword evidence="6" id="KW-0804">Transcription</keyword>
<reference evidence="8" key="1">
    <citation type="journal article" date="2019" name="Genome Biol. Evol.">
        <title>Nephromyces represents a diverse and novel lineage of the Apicomplexa that has retained apicoplasts.</title>
        <authorList>
            <person name="Munoz-Gomez S.A."/>
            <person name="Durnin K."/>
            <person name="Eme L."/>
            <person name="Paight C."/>
            <person name="Lane C.E."/>
            <person name="Saffo M.B."/>
            <person name="Slamovits C.H."/>
        </authorList>
    </citation>
    <scope>NUCLEOTIDE SEQUENCE</scope>
    <source>
        <strain evidence="8">449</strain>
    </source>
</reference>
<keyword evidence="4" id="KW-0808">Transferase</keyword>
<dbReference type="EMBL" id="MK573202">
    <property type="protein sequence ID" value="QEM01644.1"/>
    <property type="molecule type" value="Genomic_DNA"/>
</dbReference>
<gene>
    <name evidence="8" type="primary">rpoC2B</name>
</gene>
<organism evidence="8">
    <name type="scientific">Nephromyces sp. ex Molgula occidentalis</name>
    <dbReference type="NCBI Taxonomy" id="2544991"/>
    <lineage>
        <taxon>Eukaryota</taxon>
        <taxon>Sar</taxon>
        <taxon>Alveolata</taxon>
        <taxon>Apicomplexa</taxon>
        <taxon>Aconoidasida</taxon>
        <taxon>Nephromycida</taxon>
        <taxon>Nephromyces</taxon>
    </lineage>
</organism>
<name>A0A5C1H801_9APIC</name>
<comment type="catalytic activity">
    <reaction evidence="7">
        <text>RNA(n) + a ribonucleoside 5'-triphosphate = RNA(n+1) + diphosphate</text>
        <dbReference type="Rhea" id="RHEA:21248"/>
        <dbReference type="Rhea" id="RHEA-COMP:14527"/>
        <dbReference type="Rhea" id="RHEA-COMP:17342"/>
        <dbReference type="ChEBI" id="CHEBI:33019"/>
        <dbReference type="ChEBI" id="CHEBI:61557"/>
        <dbReference type="ChEBI" id="CHEBI:140395"/>
        <dbReference type="EC" id="2.7.7.6"/>
    </reaction>
</comment>
<evidence type="ECO:0000256" key="1">
    <source>
        <dbReference type="ARBA" id="ARBA00004026"/>
    </source>
</evidence>
<keyword evidence="3 8" id="KW-0240">DNA-directed RNA polymerase</keyword>
<evidence type="ECO:0000256" key="4">
    <source>
        <dbReference type="ARBA" id="ARBA00022679"/>
    </source>
</evidence>
<dbReference type="PANTHER" id="PTHR19376">
    <property type="entry name" value="DNA-DIRECTED RNA POLYMERASE"/>
    <property type="match status" value="1"/>
</dbReference>
<evidence type="ECO:0000256" key="5">
    <source>
        <dbReference type="ARBA" id="ARBA00022695"/>
    </source>
</evidence>
<evidence type="ECO:0000256" key="6">
    <source>
        <dbReference type="ARBA" id="ARBA00023163"/>
    </source>
</evidence>
<keyword evidence="5" id="KW-0548">Nucleotidyltransferase</keyword>
<dbReference type="GO" id="GO:0006351">
    <property type="term" value="P:DNA-templated transcription"/>
    <property type="evidence" value="ECO:0007669"/>
    <property type="project" value="InterPro"/>
</dbReference>
<dbReference type="GO" id="GO:0000428">
    <property type="term" value="C:DNA-directed RNA polymerase complex"/>
    <property type="evidence" value="ECO:0007669"/>
    <property type="project" value="UniProtKB-KW"/>
</dbReference>
<dbReference type="GO" id="GO:0003899">
    <property type="term" value="F:DNA-directed RNA polymerase activity"/>
    <property type="evidence" value="ECO:0007669"/>
    <property type="project" value="UniProtKB-EC"/>
</dbReference>
<evidence type="ECO:0000313" key="8">
    <source>
        <dbReference type="EMBL" id="QEM01644.1"/>
    </source>
</evidence>
<sequence length="442" mass="51367">MKLIKTPFFYPQKINNNISYNKPLIPNYFKFFNFKTKIKEVLLKFKYDNYEVLNSKTSNYFINFLNKYLTIIDNKYYKLLNFNNILNNTTKPPIYINNSYLVPKHTLITNLHKNIIPLNKSYILSNTKISSKFPKEKEINIQLSKYLNKYNSINNFYNLNISNSVSLLFSTLKSPKKSSDIISGLQYIETIFESKIKSYNWLIINTGYLIEQVSYNNYDELNNLFINKLLILNDLNNYSISTGITSKINSFFLEPTSIISGGSISLYESSYNPVLLLDLKFKTLLNYFNQFKATKISFNFIFNIIIESLYTQYISNNINIPLIHFEILTKKMTSWVKIIHTGNSSFKIGDILPLTIIHLTNFSYILYNKNSIIYKPIILGISRSVLASSGFLTAASFQQTLKILINATLENQIDWLVDLKAKLILSDLISTGSGWYRFFNKS</sequence>